<dbReference type="NCBIfam" id="TIGR01444">
    <property type="entry name" value="fkbM_fam"/>
    <property type="match status" value="1"/>
</dbReference>
<dbReference type="PANTHER" id="PTHR21461:SF69">
    <property type="entry name" value="GLYCOSYLTRANSFERASE FAMILY 92 PROTEIN"/>
    <property type="match status" value="1"/>
</dbReference>
<evidence type="ECO:0000313" key="5">
    <source>
        <dbReference type="EMBL" id="MXQ08206.1"/>
    </source>
</evidence>
<keyword evidence="3" id="KW-1133">Transmembrane helix</keyword>
<dbReference type="PANTHER" id="PTHR21461">
    <property type="entry name" value="GLYCOSYLTRANSFERASE FAMILY 92 PROTEIN"/>
    <property type="match status" value="1"/>
</dbReference>
<proteinExistence type="predicted"/>
<dbReference type="Pfam" id="PF05050">
    <property type="entry name" value="Methyltransf_21"/>
    <property type="match status" value="1"/>
</dbReference>
<reference evidence="5 6" key="2">
    <citation type="submission" date="2020-03" db="EMBL/GenBank/DDBJ databases">
        <title>Kangsaoukella pontilimi gen. nov., sp. nov., a new member of the family Rhodobacteraceae isolated from a tidal mudflat.</title>
        <authorList>
            <person name="Kim I.S."/>
        </authorList>
    </citation>
    <scope>NUCLEOTIDE SEQUENCE [LARGE SCALE GENOMIC DNA]</scope>
    <source>
        <strain evidence="5 6">GH1-50</strain>
    </source>
</reference>
<dbReference type="EMBL" id="WUPT01000002">
    <property type="protein sequence ID" value="MXQ08206.1"/>
    <property type="molecule type" value="Genomic_DNA"/>
</dbReference>
<accession>A0A7C9IS24</accession>
<dbReference type="InterPro" id="IPR006342">
    <property type="entry name" value="FkbM_mtfrase"/>
</dbReference>
<dbReference type="GO" id="GO:0016020">
    <property type="term" value="C:membrane"/>
    <property type="evidence" value="ECO:0007669"/>
    <property type="project" value="UniProtKB-SubCell"/>
</dbReference>
<keyword evidence="6" id="KW-1185">Reference proteome</keyword>
<dbReference type="InterPro" id="IPR029063">
    <property type="entry name" value="SAM-dependent_MTases_sf"/>
</dbReference>
<evidence type="ECO:0000259" key="4">
    <source>
        <dbReference type="Pfam" id="PF05050"/>
    </source>
</evidence>
<dbReference type="Pfam" id="PF13704">
    <property type="entry name" value="Glyco_tranf_2_4"/>
    <property type="match status" value="1"/>
</dbReference>
<evidence type="ECO:0000313" key="6">
    <source>
        <dbReference type="Proteomes" id="UP000480350"/>
    </source>
</evidence>
<comment type="subcellular location">
    <subcellularLocation>
        <location evidence="1">Membrane</location>
        <topology evidence="1">Single-pass membrane protein</topology>
    </subcellularLocation>
</comment>
<reference evidence="5 6" key="1">
    <citation type="submission" date="2019-12" db="EMBL/GenBank/DDBJ databases">
        <authorList>
            <person name="Lee S.D."/>
        </authorList>
    </citation>
    <scope>NUCLEOTIDE SEQUENCE [LARGE SCALE GENOMIC DNA]</scope>
    <source>
        <strain evidence="5 6">GH1-50</strain>
    </source>
</reference>
<keyword evidence="3" id="KW-0472">Membrane</keyword>
<dbReference type="GO" id="GO:0016757">
    <property type="term" value="F:glycosyltransferase activity"/>
    <property type="evidence" value="ECO:0007669"/>
    <property type="project" value="TreeGrafter"/>
</dbReference>
<keyword evidence="5" id="KW-0808">Transferase</keyword>
<gene>
    <name evidence="5" type="ORF">GQ651_10160</name>
</gene>
<sequence>MQLDYEEELELYGARIPFVREIITRRIERQIRLGNYEAGECQAAAKFVKAGDRVLELGGGIGLVSSLVGKIEGVEKIVSVEAHPGLLDVIRETQRLNGVSDAELRHGVVADGTGESTVFYLRNDFWGSSMEPDSRPYTEAVSVPCFGLDDLIAEVKPSVIISDIEGGELGLFNHSSLEGVRTVIIETHPRLYGRQGEKDVLKSFIDLGFVVDQDHLPGTVWVLHRPELSGLEAPKVRLTSAEHDKADPEVTIVTCMRNEAPFILEWIAYHRSIGIQNFIVFTNDCDDGTDVLLDRLDEMGIVTHLPNPAGVADSTYFQPLALKYSQEMPLVRRSDYVMCIDVDEFVVIRTGEGRFTDLLDAAGPFHALSMSELNFSSGGHWKFEDGWITEDFREHETPAPGHWQARRGVKTIVKGMSNVAALQAHRPFLHQGTEDDFVWLDGSGRPLSKDFTYANPQNGLDRRGGYELVCLNHYALRSVESYLVKQDRGCVVTQGDRYNNHYYRVRSIGGQNAGWIDENLPRARAEWQTLWEDAKLAEIHRSSVRWHKNRVKEISETAHIQQLSEWIRENYFKPE</sequence>
<name>A0A7C9IS24_9RHOB</name>
<evidence type="ECO:0000256" key="1">
    <source>
        <dbReference type="ARBA" id="ARBA00004167"/>
    </source>
</evidence>
<comment type="caution">
    <text evidence="5">The sequence shown here is derived from an EMBL/GenBank/DDBJ whole genome shotgun (WGS) entry which is preliminary data.</text>
</comment>
<evidence type="ECO:0000256" key="2">
    <source>
        <dbReference type="ARBA" id="ARBA00022692"/>
    </source>
</evidence>
<dbReference type="AlphaFoldDB" id="A0A7C9IS24"/>
<dbReference type="GO" id="GO:0005737">
    <property type="term" value="C:cytoplasm"/>
    <property type="evidence" value="ECO:0007669"/>
    <property type="project" value="TreeGrafter"/>
</dbReference>
<keyword evidence="5" id="KW-0489">Methyltransferase</keyword>
<dbReference type="GO" id="GO:0008168">
    <property type="term" value="F:methyltransferase activity"/>
    <property type="evidence" value="ECO:0007669"/>
    <property type="project" value="UniProtKB-KW"/>
</dbReference>
<protein>
    <submittedName>
        <fullName evidence="5">FkbM family methyltransferase</fullName>
    </submittedName>
</protein>
<dbReference type="Proteomes" id="UP000480350">
    <property type="component" value="Unassembled WGS sequence"/>
</dbReference>
<dbReference type="SUPFAM" id="SSF53335">
    <property type="entry name" value="S-adenosyl-L-methionine-dependent methyltransferases"/>
    <property type="match status" value="1"/>
</dbReference>
<evidence type="ECO:0000256" key="3">
    <source>
        <dbReference type="ARBA" id="ARBA00022989"/>
    </source>
</evidence>
<feature type="domain" description="Methyltransferase FkbM" evidence="4">
    <location>
        <begin position="73"/>
        <end position="208"/>
    </location>
</feature>
<keyword evidence="2" id="KW-0812">Transmembrane</keyword>
<dbReference type="Gene3D" id="3.40.50.150">
    <property type="entry name" value="Vaccinia Virus protein VP39"/>
    <property type="match status" value="1"/>
</dbReference>
<dbReference type="RefSeq" id="WP_160764148.1">
    <property type="nucleotide sequence ID" value="NZ_WUPT01000002.1"/>
</dbReference>
<organism evidence="5 6">
    <name type="scientific">Kangsaoukella pontilimi</name>
    <dbReference type="NCBI Taxonomy" id="2691042"/>
    <lineage>
        <taxon>Bacteria</taxon>
        <taxon>Pseudomonadati</taxon>
        <taxon>Pseudomonadota</taxon>
        <taxon>Alphaproteobacteria</taxon>
        <taxon>Rhodobacterales</taxon>
        <taxon>Paracoccaceae</taxon>
        <taxon>Kangsaoukella</taxon>
    </lineage>
</organism>
<dbReference type="GO" id="GO:0032259">
    <property type="term" value="P:methylation"/>
    <property type="evidence" value="ECO:0007669"/>
    <property type="project" value="UniProtKB-KW"/>
</dbReference>